<accession>A0A8K0NQG0</accession>
<proteinExistence type="predicted"/>
<name>A0A8K0NQG0_9TREE</name>
<evidence type="ECO:0000313" key="3">
    <source>
        <dbReference type="Proteomes" id="UP000812966"/>
    </source>
</evidence>
<dbReference type="AlphaFoldDB" id="A0A8K0NQG0"/>
<dbReference type="InterPro" id="IPR036249">
    <property type="entry name" value="Thioredoxin-like_sf"/>
</dbReference>
<keyword evidence="3" id="KW-1185">Reference proteome</keyword>
<dbReference type="EMBL" id="JABELV010000073">
    <property type="protein sequence ID" value="KAG7532116.1"/>
    <property type="molecule type" value="Genomic_DNA"/>
</dbReference>
<reference evidence="2" key="1">
    <citation type="submission" date="2020-04" db="EMBL/GenBank/DDBJ databases">
        <title>Analysis of mating type loci in Filobasidium floriforme.</title>
        <authorList>
            <person name="Nowrousian M."/>
        </authorList>
    </citation>
    <scope>NUCLEOTIDE SEQUENCE</scope>
    <source>
        <strain evidence="2">CBS 6242</strain>
    </source>
</reference>
<evidence type="ECO:0000259" key="1">
    <source>
        <dbReference type="PROSITE" id="PS50404"/>
    </source>
</evidence>
<dbReference type="Proteomes" id="UP000812966">
    <property type="component" value="Unassembled WGS sequence"/>
</dbReference>
<comment type="caution">
    <text evidence="2">The sequence shown here is derived from an EMBL/GenBank/DDBJ whole genome shotgun (WGS) entry which is preliminary data.</text>
</comment>
<sequence length="345" mass="38116">MTTVPNAAEQQDQQPQVPKAILYSWQTSVWATVPLLCLHEKGYSADEYIVKQVDITKGENFSPSYLKIDYAGTIPTLVVPTMETTGPEVTTKYRSLKDTMTIADFLDGARNVNTHSTTSSLPAPSLRPATIDSKTLSDSLISLVHMPTVDPNFLFLSARTSDELDQKRKNPAGAFIRDRQSALKRYIQEAESIAQAKSQNAGQGADAFEQKTVQFLKEKFAANMLLSDIYEGTAGEDTENGFYEAAKKAWTQSLPDVLTELENRIKGIHALGDHISLADLHIISFLARLVEISGGKADSAGINELEAQIGTGFKVGEKVRTFWTTWTARESFQHVFNSDFAIHHI</sequence>
<evidence type="ECO:0000313" key="2">
    <source>
        <dbReference type="EMBL" id="KAG7532116.1"/>
    </source>
</evidence>
<dbReference type="Gene3D" id="3.40.30.10">
    <property type="entry name" value="Glutaredoxin"/>
    <property type="match status" value="1"/>
</dbReference>
<dbReference type="CDD" id="cd00299">
    <property type="entry name" value="GST_C_family"/>
    <property type="match status" value="1"/>
</dbReference>
<dbReference type="SUPFAM" id="SSF47616">
    <property type="entry name" value="GST C-terminal domain-like"/>
    <property type="match status" value="1"/>
</dbReference>
<dbReference type="PROSITE" id="PS50404">
    <property type="entry name" value="GST_NTER"/>
    <property type="match status" value="1"/>
</dbReference>
<organism evidence="2 3">
    <name type="scientific">Filobasidium floriforme</name>
    <dbReference type="NCBI Taxonomy" id="5210"/>
    <lineage>
        <taxon>Eukaryota</taxon>
        <taxon>Fungi</taxon>
        <taxon>Dikarya</taxon>
        <taxon>Basidiomycota</taxon>
        <taxon>Agaricomycotina</taxon>
        <taxon>Tremellomycetes</taxon>
        <taxon>Filobasidiales</taxon>
        <taxon>Filobasidiaceae</taxon>
        <taxon>Filobasidium</taxon>
    </lineage>
</organism>
<dbReference type="Pfam" id="PF13417">
    <property type="entry name" value="GST_N_3"/>
    <property type="match status" value="1"/>
</dbReference>
<protein>
    <recommendedName>
        <fullName evidence="1">GST N-terminal domain-containing protein</fullName>
    </recommendedName>
</protein>
<dbReference type="InterPro" id="IPR004045">
    <property type="entry name" value="Glutathione_S-Trfase_N"/>
</dbReference>
<feature type="domain" description="GST N-terminal" evidence="1">
    <location>
        <begin position="18"/>
        <end position="114"/>
    </location>
</feature>
<gene>
    <name evidence="2" type="ORF">FFLO_03804</name>
</gene>
<dbReference type="InterPro" id="IPR036282">
    <property type="entry name" value="Glutathione-S-Trfase_C_sf"/>
</dbReference>
<dbReference type="SUPFAM" id="SSF52833">
    <property type="entry name" value="Thioredoxin-like"/>
    <property type="match status" value="1"/>
</dbReference>